<keyword evidence="3" id="KW-1185">Reference proteome</keyword>
<evidence type="ECO:0000256" key="1">
    <source>
        <dbReference type="SAM" id="MobiDB-lite"/>
    </source>
</evidence>
<accession>A0ABN9QKY7</accession>
<feature type="region of interest" description="Disordered" evidence="1">
    <location>
        <begin position="324"/>
        <end position="366"/>
    </location>
</feature>
<gene>
    <name evidence="2" type="ORF">PCOR1329_LOCUS12861</name>
</gene>
<feature type="compositionally biased region" description="Low complexity" evidence="1">
    <location>
        <begin position="134"/>
        <end position="162"/>
    </location>
</feature>
<feature type="region of interest" description="Disordered" evidence="1">
    <location>
        <begin position="409"/>
        <end position="452"/>
    </location>
</feature>
<protein>
    <submittedName>
        <fullName evidence="2">Uncharacterized protein</fullName>
    </submittedName>
</protein>
<evidence type="ECO:0000313" key="2">
    <source>
        <dbReference type="EMBL" id="CAK0806748.1"/>
    </source>
</evidence>
<dbReference type="Proteomes" id="UP001189429">
    <property type="component" value="Unassembled WGS sequence"/>
</dbReference>
<comment type="caution">
    <text evidence="2">The sequence shown here is derived from an EMBL/GenBank/DDBJ whole genome shotgun (WGS) entry which is preliminary data.</text>
</comment>
<reference evidence="2" key="1">
    <citation type="submission" date="2023-10" db="EMBL/GenBank/DDBJ databases">
        <authorList>
            <person name="Chen Y."/>
            <person name="Shah S."/>
            <person name="Dougan E. K."/>
            <person name="Thang M."/>
            <person name="Chan C."/>
        </authorList>
    </citation>
    <scope>NUCLEOTIDE SEQUENCE [LARGE SCALE GENOMIC DNA]</scope>
</reference>
<sequence length="452" mass="47936">MAAPFCLCRHSTPSWRTWASRRTDSDAAHFLMDNVHVSREHGLFSYEPLLQMLGLPTPYSGGGDDVGGHEEPPPSGGAASPRPSLGEAISPQPGCEPIADPPRHAWTPRSTDMASTPADAASPGTEGDRSFPLEAAAAEGRAARAAPPLQAAAEDPEGSAAARPEETEQEFWARQGPGIQRLFSAWDANQLANEAFLAMLQSQLGDRVDISRPDSEFLYVTNKHRSARNMGFAALMSALRRDANLRPAQDKALRRADAPAVLRQVGGGALLAGRGEARLLRAPHFSGRRHAAMHQLDCASQASVPPTPLHAAGKATGAVVVPGAQRGGRKHYPYGSDLGDSSIPPSPGAESRIAWGEPPTGEGSCSSTLRLQTADSVRPGARAAAALAADAADDARSVGGESVLSELTRRDRRGHGNILTWGGDSRDVTPTRRRLQGRAPGQQRRADCDRMW</sequence>
<evidence type="ECO:0000313" key="3">
    <source>
        <dbReference type="Proteomes" id="UP001189429"/>
    </source>
</evidence>
<proteinExistence type="predicted"/>
<name>A0ABN9QKY7_9DINO</name>
<organism evidence="2 3">
    <name type="scientific">Prorocentrum cordatum</name>
    <dbReference type="NCBI Taxonomy" id="2364126"/>
    <lineage>
        <taxon>Eukaryota</taxon>
        <taxon>Sar</taxon>
        <taxon>Alveolata</taxon>
        <taxon>Dinophyceae</taxon>
        <taxon>Prorocentrales</taxon>
        <taxon>Prorocentraceae</taxon>
        <taxon>Prorocentrum</taxon>
    </lineage>
</organism>
<dbReference type="EMBL" id="CAUYUJ010003780">
    <property type="protein sequence ID" value="CAK0806748.1"/>
    <property type="molecule type" value="Genomic_DNA"/>
</dbReference>
<feature type="region of interest" description="Disordered" evidence="1">
    <location>
        <begin position="56"/>
        <end position="170"/>
    </location>
</feature>